<keyword evidence="10 17" id="KW-0249">Electron transport</keyword>
<evidence type="ECO:0000256" key="9">
    <source>
        <dbReference type="ARBA" id="ARBA00022967"/>
    </source>
</evidence>
<dbReference type="PRINTS" id="PR01437">
    <property type="entry name" value="NUOXDRDTASE4"/>
</dbReference>
<feature type="transmembrane region" description="Helical" evidence="17">
    <location>
        <begin position="345"/>
        <end position="366"/>
    </location>
</feature>
<feature type="transmembrane region" description="Helical" evidence="17">
    <location>
        <begin position="378"/>
        <end position="401"/>
    </location>
</feature>
<dbReference type="Pfam" id="PF00361">
    <property type="entry name" value="Proton_antipo_M"/>
    <property type="match status" value="1"/>
</dbReference>
<dbReference type="GO" id="GO:0003954">
    <property type="term" value="F:NADH dehydrogenase activity"/>
    <property type="evidence" value="ECO:0007669"/>
    <property type="project" value="TreeGrafter"/>
</dbReference>
<evidence type="ECO:0000256" key="4">
    <source>
        <dbReference type="ARBA" id="ARBA00012944"/>
    </source>
</evidence>
<comment type="catalytic activity">
    <reaction evidence="16 17">
        <text>a ubiquinone + NADH + 5 H(+)(in) = a ubiquinol + NAD(+) + 4 H(+)(out)</text>
        <dbReference type="Rhea" id="RHEA:29091"/>
        <dbReference type="Rhea" id="RHEA-COMP:9565"/>
        <dbReference type="Rhea" id="RHEA-COMP:9566"/>
        <dbReference type="ChEBI" id="CHEBI:15378"/>
        <dbReference type="ChEBI" id="CHEBI:16389"/>
        <dbReference type="ChEBI" id="CHEBI:17976"/>
        <dbReference type="ChEBI" id="CHEBI:57540"/>
        <dbReference type="ChEBI" id="CHEBI:57945"/>
        <dbReference type="EC" id="7.1.1.2"/>
    </reaction>
</comment>
<evidence type="ECO:0000256" key="16">
    <source>
        <dbReference type="ARBA" id="ARBA00049551"/>
    </source>
</evidence>
<dbReference type="PANTHER" id="PTHR43507">
    <property type="entry name" value="NADH-UBIQUINONE OXIDOREDUCTASE CHAIN 4"/>
    <property type="match status" value="1"/>
</dbReference>
<evidence type="ECO:0000313" key="20">
    <source>
        <dbReference type="EMBL" id="AIW06195.1"/>
    </source>
</evidence>
<gene>
    <name evidence="20" type="primary">ND4</name>
</gene>
<dbReference type="InterPro" id="IPR000260">
    <property type="entry name" value="NADH4_N"/>
</dbReference>
<feature type="transmembrane region" description="Helical" evidence="17">
    <location>
        <begin position="85"/>
        <end position="106"/>
    </location>
</feature>
<comment type="subcellular location">
    <subcellularLocation>
        <location evidence="2 17">Mitochondrion membrane</location>
        <topology evidence="2 17">Multi-pass membrane protein</topology>
    </subcellularLocation>
</comment>
<protein>
    <recommendedName>
        <fullName evidence="5 17">NADH-ubiquinone oxidoreductase chain 4</fullName>
        <ecNumber evidence="4 17">7.1.1.2</ecNumber>
    </recommendedName>
</protein>
<keyword evidence="13 17" id="KW-0830">Ubiquinone</keyword>
<keyword evidence="9" id="KW-1278">Translocase</keyword>
<geneLocation type="mitochondrion" evidence="20"/>
<evidence type="ECO:0000256" key="7">
    <source>
        <dbReference type="ARBA" id="ARBA00022660"/>
    </source>
</evidence>
<feature type="transmembrane region" description="Helical" evidence="17">
    <location>
        <begin position="218"/>
        <end position="237"/>
    </location>
</feature>
<dbReference type="Pfam" id="PF01059">
    <property type="entry name" value="Oxidored_q5_N"/>
    <property type="match status" value="1"/>
</dbReference>
<dbReference type="InterPro" id="IPR001750">
    <property type="entry name" value="ND/Mrp_TM"/>
</dbReference>
<evidence type="ECO:0000256" key="17">
    <source>
        <dbReference type="RuleBase" id="RU003297"/>
    </source>
</evidence>
<evidence type="ECO:0000256" key="10">
    <source>
        <dbReference type="ARBA" id="ARBA00022982"/>
    </source>
</evidence>
<feature type="transmembrane region" description="Helical" evidence="17">
    <location>
        <begin position="303"/>
        <end position="324"/>
    </location>
</feature>
<evidence type="ECO:0000256" key="2">
    <source>
        <dbReference type="ARBA" id="ARBA00004225"/>
    </source>
</evidence>
<dbReference type="GO" id="GO:0015990">
    <property type="term" value="P:electron transport coupled proton transport"/>
    <property type="evidence" value="ECO:0007669"/>
    <property type="project" value="TreeGrafter"/>
</dbReference>
<keyword evidence="11 17" id="KW-1133">Transmembrane helix</keyword>
<feature type="transmembrane region" description="Helical" evidence="17">
    <location>
        <begin position="44"/>
        <end position="73"/>
    </location>
</feature>
<dbReference type="EMBL" id="KM244682">
    <property type="protein sequence ID" value="AIW06195.1"/>
    <property type="molecule type" value="Genomic_DNA"/>
</dbReference>
<evidence type="ECO:0000256" key="14">
    <source>
        <dbReference type="ARBA" id="ARBA00023128"/>
    </source>
</evidence>
<evidence type="ECO:0000256" key="12">
    <source>
        <dbReference type="ARBA" id="ARBA00023027"/>
    </source>
</evidence>
<comment type="function">
    <text evidence="1">Core subunit of the mitochondrial membrane respiratory chain NADH dehydrogenase (Complex I) that is believed to belong to the minimal assembly required for catalysis. Complex I functions in the transfer of electrons from NADH to the respiratory chain. The immediate electron acceptor for the enzyme is believed to be ubiquinone.</text>
</comment>
<evidence type="ECO:0000256" key="1">
    <source>
        <dbReference type="ARBA" id="ARBA00003257"/>
    </source>
</evidence>
<reference evidence="20" key="1">
    <citation type="journal article" date="2014" name="Nucleic Acids Res.">
        <title>Multiplex sequencing of pooled mitochondrial genomes-a crucial step toward biodiversity analysis using mito-metagenomics.</title>
        <authorList>
            <person name="Tang M."/>
            <person name="Tan M."/>
            <person name="Meng G."/>
            <person name="Yang S."/>
            <person name="Su X."/>
            <person name="Liu S."/>
            <person name="Song W."/>
            <person name="Li Y."/>
            <person name="Wu Q."/>
            <person name="Zhang A."/>
            <person name="Zhou X."/>
        </authorList>
    </citation>
    <scope>NUCLEOTIDE SEQUENCE</scope>
    <source>
        <strain evidence="20">CL141</strain>
    </source>
</reference>
<feature type="domain" description="NADH:quinone oxidoreductase/Mrp antiporter transmembrane" evidence="18">
    <location>
        <begin position="107"/>
        <end position="392"/>
    </location>
</feature>
<proteinExistence type="inferred from homology"/>
<dbReference type="GO" id="GO:0008137">
    <property type="term" value="F:NADH dehydrogenase (ubiquinone) activity"/>
    <property type="evidence" value="ECO:0007669"/>
    <property type="project" value="UniProtKB-UniRule"/>
</dbReference>
<evidence type="ECO:0000256" key="6">
    <source>
        <dbReference type="ARBA" id="ARBA00022448"/>
    </source>
</evidence>
<dbReference type="GO" id="GO:0048039">
    <property type="term" value="F:ubiquinone binding"/>
    <property type="evidence" value="ECO:0007669"/>
    <property type="project" value="TreeGrafter"/>
</dbReference>
<dbReference type="PANTHER" id="PTHR43507:SF20">
    <property type="entry name" value="NADH-UBIQUINONE OXIDOREDUCTASE CHAIN 4"/>
    <property type="match status" value="1"/>
</dbReference>
<keyword evidence="15 17" id="KW-0472">Membrane</keyword>
<organism evidence="20">
    <name type="scientific">Ameletus sp. 1 MT-2014</name>
    <dbReference type="NCBI Taxonomy" id="1560007"/>
    <lineage>
        <taxon>Eukaryota</taxon>
        <taxon>Metazoa</taxon>
        <taxon>Ecdysozoa</taxon>
        <taxon>Arthropoda</taxon>
        <taxon>Hexapoda</taxon>
        <taxon>Insecta</taxon>
        <taxon>Pterygota</taxon>
        <taxon>Palaeoptera</taxon>
        <taxon>Ephemeroptera</taxon>
        <taxon>Pisciforma</taxon>
        <taxon>Ameletidae</taxon>
        <taxon>Ameletus</taxon>
    </lineage>
</organism>
<evidence type="ECO:0000256" key="11">
    <source>
        <dbReference type="ARBA" id="ARBA00022989"/>
    </source>
</evidence>
<evidence type="ECO:0000256" key="5">
    <source>
        <dbReference type="ARBA" id="ARBA00021006"/>
    </source>
</evidence>
<feature type="transmembrane region" description="Helical" evidence="17">
    <location>
        <begin position="183"/>
        <end position="206"/>
    </location>
</feature>
<evidence type="ECO:0000256" key="13">
    <source>
        <dbReference type="ARBA" id="ARBA00023075"/>
    </source>
</evidence>
<comment type="function">
    <text evidence="17">Core subunit of the mitochondrial membrane respiratory chain NADH dehydrogenase (Complex I) which catalyzes electron transfer from NADH through the respiratory chain, using ubiquinone as an electron acceptor. Essential for the catalytic activity and assembly of complex I.</text>
</comment>
<keyword evidence="12 17" id="KW-0520">NAD</keyword>
<keyword evidence="6 17" id="KW-0813">Transport</keyword>
<evidence type="ECO:0000256" key="8">
    <source>
        <dbReference type="ARBA" id="ARBA00022692"/>
    </source>
</evidence>
<feature type="transmembrane region" description="Helical" evidence="17">
    <location>
        <begin position="143"/>
        <end position="163"/>
    </location>
</feature>
<feature type="transmembrane region" description="Helical" evidence="17">
    <location>
        <begin position="274"/>
        <end position="297"/>
    </location>
</feature>
<evidence type="ECO:0000256" key="3">
    <source>
        <dbReference type="ARBA" id="ARBA00009025"/>
    </source>
</evidence>
<feature type="transmembrane region" description="Helical" evidence="17">
    <location>
        <begin position="112"/>
        <end position="131"/>
    </location>
</feature>
<feature type="domain" description="NADH:ubiquinone oxidoreductase chain 4 N-terminal" evidence="19">
    <location>
        <begin position="1"/>
        <end position="103"/>
    </location>
</feature>
<accession>A0A0A0RV16</accession>
<dbReference type="AlphaFoldDB" id="A0A0A0RV16"/>
<dbReference type="GO" id="GO:0042773">
    <property type="term" value="P:ATP synthesis coupled electron transport"/>
    <property type="evidence" value="ECO:0007669"/>
    <property type="project" value="InterPro"/>
</dbReference>
<sequence>MLKILCLLVGVIPLVFLTSSWHMIHVSMYLMSFMFLALGSMPYVFFHAGYFWGCDIISFGLILLSFWICALMVTASQQTLKSRYYNSAFLFMISFLLLMLVCTFSTTNLFLFYLFFEGSLIPTLFLILGWGYQPERVQAGMYLLFYTLLASLPLLVGIFFIYVQGGSLFIPFLTKDFFAGEYFLFYVVMIFAFLVKMPMFLVHLWLPKAHVEAPVSGSMILAGVLLKLGGYGLLRIFNLLSCLGLKYNFVWIGISLVGGCLVSFICLRQTDLKALVAYSSVAHMGMVLGGLMTLNYWGICGAYALMIGHGLCSSGLFCLTNIAYERMGSRSLVINKGLMNFMPSMTLWWFLLSSANMAAPPTLNLLGEISLLNSLVSWSWVSMVSLALLSFFSAGYTLYLYSYSQHGQSFSGIYACASGFAREYLLLALHWVPLNLLILKAEPTMLWL</sequence>
<feature type="transmembrane region" description="Helical" evidence="17">
    <location>
        <begin position="249"/>
        <end position="267"/>
    </location>
</feature>
<dbReference type="InterPro" id="IPR003918">
    <property type="entry name" value="NADH_UbQ_OxRdtase"/>
</dbReference>
<dbReference type="EC" id="7.1.1.2" evidence="4 17"/>
<keyword evidence="14 17" id="KW-0496">Mitochondrion</keyword>
<name>A0A0A0RV16_9INSE</name>
<evidence type="ECO:0000259" key="18">
    <source>
        <dbReference type="Pfam" id="PF00361"/>
    </source>
</evidence>
<comment type="similarity">
    <text evidence="3 17">Belongs to the complex I subunit 4 family.</text>
</comment>
<dbReference type="GO" id="GO:0031966">
    <property type="term" value="C:mitochondrial membrane"/>
    <property type="evidence" value="ECO:0007669"/>
    <property type="project" value="UniProtKB-SubCell"/>
</dbReference>
<evidence type="ECO:0000256" key="15">
    <source>
        <dbReference type="ARBA" id="ARBA00023136"/>
    </source>
</evidence>
<keyword evidence="7 17" id="KW-0679">Respiratory chain</keyword>
<evidence type="ECO:0000259" key="19">
    <source>
        <dbReference type="Pfam" id="PF01059"/>
    </source>
</evidence>
<keyword evidence="8 17" id="KW-0812">Transmembrane</keyword>